<proteinExistence type="predicted"/>
<evidence type="ECO:0000313" key="9">
    <source>
        <dbReference type="Proteomes" id="UP000095709"/>
    </source>
</evidence>
<dbReference type="InterPro" id="IPR016181">
    <property type="entry name" value="Acyl_CoA_acyltransferase"/>
</dbReference>
<protein>
    <submittedName>
        <fullName evidence="6 7">N-acetyltransferase</fullName>
    </submittedName>
    <submittedName>
        <fullName evidence="4">Phosphinothricin N-acetyltransferase</fullName>
        <ecNumber evidence="4">2.3.1.183</ecNumber>
    </submittedName>
</protein>
<evidence type="ECO:0000313" key="4">
    <source>
        <dbReference type="EMBL" id="CUN42244.1"/>
    </source>
</evidence>
<evidence type="ECO:0000313" key="6">
    <source>
        <dbReference type="EMBL" id="MBN2954500.1"/>
    </source>
</evidence>
<dbReference type="EMBL" id="JAFHBD010000066">
    <property type="protein sequence ID" value="MBN2954500.1"/>
    <property type="molecule type" value="Genomic_DNA"/>
</dbReference>
<dbReference type="EMBL" id="JAKNFS010000022">
    <property type="protein sequence ID" value="MCG4766650.1"/>
    <property type="molecule type" value="Genomic_DNA"/>
</dbReference>
<evidence type="ECO:0000313" key="7">
    <source>
        <dbReference type="EMBL" id="MCG4766650.1"/>
    </source>
</evidence>
<dbReference type="Proteomes" id="UP000737612">
    <property type="component" value="Unassembled WGS sequence"/>
</dbReference>
<gene>
    <name evidence="4" type="primary">pat</name>
    <name evidence="4" type="ORF">ERS852406_00184</name>
    <name evidence="5" type="ORF">ERS852498_01943</name>
    <name evidence="6" type="ORF">JTJ23_13135</name>
    <name evidence="7" type="ORF">L0N21_14215</name>
</gene>
<dbReference type="PANTHER" id="PTHR43072:SF23">
    <property type="entry name" value="UPF0039 PROTEIN C11D3.02C"/>
    <property type="match status" value="1"/>
</dbReference>
<dbReference type="Gene3D" id="3.40.630.30">
    <property type="match status" value="1"/>
</dbReference>
<dbReference type="EMBL" id="CZAL01000009">
    <property type="protein sequence ID" value="CUP41487.1"/>
    <property type="molecule type" value="Genomic_DNA"/>
</dbReference>
<name>A0A173WSE8_9FIRM</name>
<accession>A0A173WSE8</accession>
<evidence type="ECO:0000256" key="1">
    <source>
        <dbReference type="ARBA" id="ARBA00022679"/>
    </source>
</evidence>
<feature type="domain" description="N-acetyltransferase" evidence="3">
    <location>
        <begin position="4"/>
        <end position="172"/>
    </location>
</feature>
<dbReference type="PROSITE" id="PS51186">
    <property type="entry name" value="GNAT"/>
    <property type="match status" value="1"/>
</dbReference>
<sequence>MSTITVRDAKIEDAARILEIYAYYVEHTVISFEWDVPSLEEFENRMRDIMKKYPYLVIERDGKIEGYAYAHPFVGRAAYDWSSELTIYLDHDARKGGLGRRLYEELADRLKKMGILNLYACIGYPQVEDEYLTKNSAEFHAHLGFELVGTFHNCGYKFDRWYDMVWMEKIIGEPHAGQPAVKPYSEVKE</sequence>
<dbReference type="Pfam" id="PF13420">
    <property type="entry name" value="Acetyltransf_4"/>
    <property type="match status" value="1"/>
</dbReference>
<dbReference type="Proteomes" id="UP000095709">
    <property type="component" value="Unassembled WGS sequence"/>
</dbReference>
<reference evidence="7" key="3">
    <citation type="submission" date="2022-01" db="EMBL/GenBank/DDBJ databases">
        <title>Collection of gut derived symbiotic bacterial strains cultured from healthy donors.</title>
        <authorList>
            <person name="Lin H."/>
            <person name="Kohout C."/>
            <person name="Waligurski E."/>
            <person name="Pamer E.G."/>
        </authorList>
    </citation>
    <scope>NUCLEOTIDE SEQUENCE</scope>
    <source>
        <strain evidence="7">DFI.5.49</strain>
    </source>
</reference>
<dbReference type="RefSeq" id="WP_055225861.1">
    <property type="nucleotide sequence ID" value="NZ_CABJFB010000004.1"/>
</dbReference>
<dbReference type="SUPFAM" id="SSF55729">
    <property type="entry name" value="Acyl-CoA N-acyltransferases (Nat)"/>
    <property type="match status" value="1"/>
</dbReference>
<dbReference type="InterPro" id="IPR000182">
    <property type="entry name" value="GNAT_dom"/>
</dbReference>
<evidence type="ECO:0000313" key="8">
    <source>
        <dbReference type="Proteomes" id="UP000095706"/>
    </source>
</evidence>
<evidence type="ECO:0000259" key="3">
    <source>
        <dbReference type="PROSITE" id="PS51186"/>
    </source>
</evidence>
<keyword evidence="2 4" id="KW-0012">Acyltransferase</keyword>
<dbReference type="Proteomes" id="UP000095706">
    <property type="component" value="Unassembled WGS sequence"/>
</dbReference>
<dbReference type="PANTHER" id="PTHR43072">
    <property type="entry name" value="N-ACETYLTRANSFERASE"/>
    <property type="match status" value="1"/>
</dbReference>
<reference evidence="8 9" key="1">
    <citation type="submission" date="2015-09" db="EMBL/GenBank/DDBJ databases">
        <authorList>
            <consortium name="Pathogen Informatics"/>
        </authorList>
    </citation>
    <scope>NUCLEOTIDE SEQUENCE [LARGE SCALE GENOMIC DNA]</scope>
    <source>
        <strain evidence="4 8">2789STDY5608849</strain>
        <strain evidence="5 9">2789STDY5834885</strain>
    </source>
</reference>
<dbReference type="CDD" id="cd04301">
    <property type="entry name" value="NAT_SF"/>
    <property type="match status" value="1"/>
</dbReference>
<keyword evidence="1 4" id="KW-0808">Transferase</keyword>
<dbReference type="Proteomes" id="UP001199915">
    <property type="component" value="Unassembled WGS sequence"/>
</dbReference>
<dbReference type="EMBL" id="CYYV01000001">
    <property type="protein sequence ID" value="CUN42244.1"/>
    <property type="molecule type" value="Genomic_DNA"/>
</dbReference>
<organism evidence="4 8">
    <name type="scientific">Fusicatenibacter saccharivorans</name>
    <dbReference type="NCBI Taxonomy" id="1150298"/>
    <lineage>
        <taxon>Bacteria</taxon>
        <taxon>Bacillati</taxon>
        <taxon>Bacillota</taxon>
        <taxon>Clostridia</taxon>
        <taxon>Lachnospirales</taxon>
        <taxon>Lachnospiraceae</taxon>
        <taxon>Fusicatenibacter</taxon>
    </lineage>
</organism>
<reference evidence="6" key="2">
    <citation type="submission" date="2021-02" db="EMBL/GenBank/DDBJ databases">
        <title>Metagenome-assembled genomes from human diarrheal sample B26.</title>
        <authorList>
            <person name="Ateba T.P."/>
            <person name="Alayande K.A."/>
            <person name="Mwanza M."/>
        </authorList>
    </citation>
    <scope>NUCLEOTIDE SEQUENCE</scope>
    <source>
        <strain evidence="6">06WH</strain>
    </source>
</reference>
<dbReference type="AlphaFoldDB" id="A0A173WSE8"/>
<evidence type="ECO:0000313" key="5">
    <source>
        <dbReference type="EMBL" id="CUP41487.1"/>
    </source>
</evidence>
<dbReference type="EC" id="2.3.1.183" evidence="4"/>
<evidence type="ECO:0000256" key="2">
    <source>
        <dbReference type="ARBA" id="ARBA00023315"/>
    </source>
</evidence>
<dbReference type="GO" id="GO:0102971">
    <property type="term" value="F:phosphinothricin N-acetyltransferase activity"/>
    <property type="evidence" value="ECO:0007669"/>
    <property type="project" value="UniProtKB-EC"/>
</dbReference>